<keyword evidence="18" id="KW-1185">Reference proteome</keyword>
<dbReference type="PANTHER" id="PTHR48261">
    <property type="entry name" value="ACETYLGLUCOSAMINYLTRANSFERASE"/>
    <property type="match status" value="1"/>
</dbReference>
<accession>U5DEA5</accession>
<gene>
    <name evidence="17" type="ORF">AMTR_s00064p00074260</name>
</gene>
<sequence length="735" mass="84260">MPLPRSLCHSQDFYGFESAESGVHLSLSKLQALGSLFAWLTLPPFERLSSSSSGCRMDDEGLWSIGIFYGKTPFSLQPIELSNVQKDGSSAWPVANPVVTCALPSDAGFPVNFVADPFLFIQGYTLYLFFEAKNTLTMQGDIAVARSVDNGATWEYLGVSLDEEWHLSYPYVFSYRDQVYMMPEGNKKGDLRLYRALHFPLQWKLERVLLKKPLIDASMIQYEGYYWLFGSDFSRFGAQKNAELEIWYSSSPLGPWKQHKHNPVLNGNRTLGARNAGRPFIYEGYIYRPGQDCGETYGHRVRLFKVELLSPDKFQEVEVLLGIEESKKGRNAWNGLRYHHLDVQQLPSGDYIAVMDGDRVPSGDSTRRLVLGFTGLLILFTLVMVMGFLVGAVNFPPLSWCTCYVRKSYPLWFWAHPQFGSKLRRAFTSLNRTSSSIRGRMKPRSCFGISILCSLSVLAVVVICISVGYLFGGNGSEEAYPLKGDYSQFTLVTMTYEARLWNLKLYVKHYSRCSSVREIVVVWNKGTPPETNEFDSSVPVRIRVEPKNSLNNRFKVDPLIKTRAVLELDDDIMMTCDDVERGFRVWREHPERIVGFYPRFIEGSPLEYRDERYARRRNGYNIILTGAAFLDASFAFERYWSVDAKEGRGVVDQYFNCEDMLMNFLYANSSMHRTVEYVHPAWAIDTSKISGVAISRDTQMHYRIRTNCLLKFSKMYGYLPSRKWEFGSRKDGWDV</sequence>
<dbReference type="FunFam" id="3.90.550.10:FF:000095">
    <property type="entry name" value="Glycosyltransferase family protein 64 protein C5"/>
    <property type="match status" value="1"/>
</dbReference>
<dbReference type="Gene3D" id="2.115.10.20">
    <property type="entry name" value="Glycosyl hydrolase domain, family 43"/>
    <property type="match status" value="1"/>
</dbReference>
<evidence type="ECO:0000313" key="17">
    <source>
        <dbReference type="EMBL" id="ERN19767.1"/>
    </source>
</evidence>
<evidence type="ECO:0000256" key="9">
    <source>
        <dbReference type="ARBA" id="ARBA00022989"/>
    </source>
</evidence>
<evidence type="ECO:0000256" key="6">
    <source>
        <dbReference type="ARBA" id="ARBA00022679"/>
    </source>
</evidence>
<dbReference type="GO" id="GO:0016020">
    <property type="term" value="C:membrane"/>
    <property type="evidence" value="ECO:0007669"/>
    <property type="project" value="UniProtKB-SubCell"/>
</dbReference>
<evidence type="ECO:0000256" key="2">
    <source>
        <dbReference type="ARBA" id="ARBA00004141"/>
    </source>
</evidence>
<dbReference type="GO" id="GO:0006688">
    <property type="term" value="P:glycosphingolipid biosynthetic process"/>
    <property type="evidence" value="ECO:0007669"/>
    <property type="project" value="EnsemblPlants"/>
</dbReference>
<dbReference type="GO" id="GO:0046872">
    <property type="term" value="F:metal ion binding"/>
    <property type="evidence" value="ECO:0007669"/>
    <property type="project" value="UniProtKB-KW"/>
</dbReference>
<dbReference type="InterPro" id="IPR015338">
    <property type="entry name" value="GT64_dom"/>
</dbReference>
<reference evidence="18" key="1">
    <citation type="journal article" date="2013" name="Science">
        <title>The Amborella genome and the evolution of flowering plants.</title>
        <authorList>
            <consortium name="Amborella Genome Project"/>
        </authorList>
    </citation>
    <scope>NUCLEOTIDE SEQUENCE [LARGE SCALE GENOMIC DNA]</scope>
</reference>
<dbReference type="FunFam" id="2.115.10.20:FF:000004">
    <property type="entry name" value="Glucosamine inositolphosphorylceramide transferase 1"/>
    <property type="match status" value="1"/>
</dbReference>
<dbReference type="Pfam" id="PF24793">
    <property type="entry name" value="GINT1_N"/>
    <property type="match status" value="1"/>
</dbReference>
<protein>
    <recommendedName>
        <fullName evidence="13">Glucosamine inositolphosphorylceramide transferase 1</fullName>
    </recommendedName>
</protein>
<keyword evidence="8" id="KW-0479">Metal-binding</keyword>
<evidence type="ECO:0000256" key="11">
    <source>
        <dbReference type="ARBA" id="ARBA00023157"/>
    </source>
</evidence>
<evidence type="ECO:0000256" key="7">
    <source>
        <dbReference type="ARBA" id="ARBA00022692"/>
    </source>
</evidence>
<dbReference type="SUPFAM" id="SSF53448">
    <property type="entry name" value="Nucleotide-diphospho-sugar transferases"/>
    <property type="match status" value="1"/>
</dbReference>
<dbReference type="OMA" id="GIVNVCI"/>
<dbReference type="eggNOG" id="KOG1022">
    <property type="taxonomic scope" value="Eukaryota"/>
</dbReference>
<evidence type="ECO:0000259" key="16">
    <source>
        <dbReference type="Pfam" id="PF24793"/>
    </source>
</evidence>
<dbReference type="InterPro" id="IPR029044">
    <property type="entry name" value="Nucleotide-diphossugar_trans"/>
</dbReference>
<evidence type="ECO:0000256" key="12">
    <source>
        <dbReference type="ARBA" id="ARBA00023211"/>
    </source>
</evidence>
<evidence type="ECO:0000256" key="13">
    <source>
        <dbReference type="ARBA" id="ARBA00069035"/>
    </source>
</evidence>
<comment type="pathway">
    <text evidence="3">Sphingolipid metabolism.</text>
</comment>
<evidence type="ECO:0000256" key="4">
    <source>
        <dbReference type="ARBA" id="ARBA00005189"/>
    </source>
</evidence>
<evidence type="ECO:0000256" key="8">
    <source>
        <dbReference type="ARBA" id="ARBA00022723"/>
    </source>
</evidence>
<keyword evidence="11" id="KW-1015">Disulfide bond</keyword>
<feature type="domain" description="Glucosamine inositolphosphorylceramide transferase 1 N-terminal" evidence="16">
    <location>
        <begin position="55"/>
        <end position="358"/>
    </location>
</feature>
<keyword evidence="9 14" id="KW-1133">Transmembrane helix</keyword>
<comment type="subcellular location">
    <subcellularLocation>
        <location evidence="2">Membrane</location>
        <topology evidence="2">Multi-pass membrane protein</topology>
    </subcellularLocation>
</comment>
<dbReference type="SUPFAM" id="SSF75005">
    <property type="entry name" value="Arabinanase/levansucrase/invertase"/>
    <property type="match status" value="1"/>
</dbReference>
<feature type="domain" description="Glycosyl transferase 64" evidence="15">
    <location>
        <begin position="489"/>
        <end position="723"/>
    </location>
</feature>
<evidence type="ECO:0000256" key="3">
    <source>
        <dbReference type="ARBA" id="ARBA00004991"/>
    </source>
</evidence>
<dbReference type="InterPro" id="IPR056442">
    <property type="entry name" value="GINT1_N"/>
</dbReference>
<dbReference type="EMBL" id="KI392064">
    <property type="protein sequence ID" value="ERN19767.1"/>
    <property type="molecule type" value="Genomic_DNA"/>
</dbReference>
<evidence type="ECO:0000256" key="1">
    <source>
        <dbReference type="ARBA" id="ARBA00001936"/>
    </source>
</evidence>
<name>U5DEA5_AMBTC</name>
<dbReference type="InterPro" id="IPR023296">
    <property type="entry name" value="Glyco_hydro_beta-prop_sf"/>
</dbReference>
<dbReference type="GO" id="GO:0016757">
    <property type="term" value="F:glycosyltransferase activity"/>
    <property type="evidence" value="ECO:0007669"/>
    <property type="project" value="EnsemblPlants"/>
</dbReference>
<evidence type="ECO:0000313" key="18">
    <source>
        <dbReference type="Proteomes" id="UP000017836"/>
    </source>
</evidence>
<keyword evidence="12" id="KW-0464">Manganese</keyword>
<comment type="similarity">
    <text evidence="5">Belongs to the glycosyltransferase 64 family.</text>
</comment>
<comment type="pathway">
    <text evidence="4">Lipid metabolism.</text>
</comment>
<evidence type="ECO:0000259" key="15">
    <source>
        <dbReference type="Pfam" id="PF09258"/>
    </source>
</evidence>
<organism evidence="17 18">
    <name type="scientific">Amborella trichopoda</name>
    <dbReference type="NCBI Taxonomy" id="13333"/>
    <lineage>
        <taxon>Eukaryota</taxon>
        <taxon>Viridiplantae</taxon>
        <taxon>Streptophyta</taxon>
        <taxon>Embryophyta</taxon>
        <taxon>Tracheophyta</taxon>
        <taxon>Spermatophyta</taxon>
        <taxon>Magnoliopsida</taxon>
        <taxon>Amborellales</taxon>
        <taxon>Amborellaceae</taxon>
        <taxon>Amborella</taxon>
    </lineage>
</organism>
<proteinExistence type="inferred from homology"/>
<dbReference type="Pfam" id="PF09258">
    <property type="entry name" value="Glyco_transf_64"/>
    <property type="match status" value="1"/>
</dbReference>
<evidence type="ECO:0000256" key="5">
    <source>
        <dbReference type="ARBA" id="ARBA00008700"/>
    </source>
</evidence>
<dbReference type="InterPro" id="IPR004263">
    <property type="entry name" value="Exostosin"/>
</dbReference>
<dbReference type="PANTHER" id="PTHR48261:SF6">
    <property type="entry name" value="GLYCOSYLTRANSFERASE FAMILY PROTEIN"/>
    <property type="match status" value="1"/>
</dbReference>
<dbReference type="Proteomes" id="UP000017836">
    <property type="component" value="Unassembled WGS sequence"/>
</dbReference>
<feature type="transmembrane region" description="Helical" evidence="14">
    <location>
        <begin position="446"/>
        <end position="471"/>
    </location>
</feature>
<keyword evidence="6" id="KW-0808">Transferase</keyword>
<evidence type="ECO:0000256" key="10">
    <source>
        <dbReference type="ARBA" id="ARBA00023136"/>
    </source>
</evidence>
<dbReference type="AlphaFoldDB" id="U5DEA5"/>
<keyword evidence="10 14" id="KW-0472">Membrane</keyword>
<keyword evidence="7 14" id="KW-0812">Transmembrane</keyword>
<comment type="cofactor">
    <cofactor evidence="1">
        <name>Mn(2+)</name>
        <dbReference type="ChEBI" id="CHEBI:29035"/>
    </cofactor>
</comment>
<evidence type="ECO:0000256" key="14">
    <source>
        <dbReference type="SAM" id="Phobius"/>
    </source>
</evidence>
<feature type="transmembrane region" description="Helical" evidence="14">
    <location>
        <begin position="369"/>
        <end position="390"/>
    </location>
</feature>
<dbReference type="Gene3D" id="3.90.550.10">
    <property type="entry name" value="Spore Coat Polysaccharide Biosynthesis Protein SpsA, Chain A"/>
    <property type="match status" value="1"/>
</dbReference>
<dbReference type="Gramene" id="ERN19767">
    <property type="protein sequence ID" value="ERN19767"/>
    <property type="gene ID" value="AMTR_s00064p00074260"/>
</dbReference>
<dbReference type="HOGENOM" id="CLU_010984_0_0_1"/>